<evidence type="ECO:0000313" key="1">
    <source>
        <dbReference type="EMBL" id="BAS04936.2"/>
    </source>
</evidence>
<reference evidence="1 2" key="1">
    <citation type="submission" date="2015-07" db="EMBL/GenBank/DDBJ databases">
        <title>Two Asian jumbo phage RSL2 and RSF1 infecting the phytopathogen Ralstonia solanacearum share common features related to the phi-KZ-like phages.</title>
        <authorList>
            <person name="Kawasaki T."/>
            <person name="Fujie M."/>
            <person name="Chatchawankanphanich O."/>
            <person name="Ogata H."/>
            <person name="Yamada T."/>
        </authorList>
    </citation>
    <scope>NUCLEOTIDE SEQUENCE [LARGE SCALE GENOMIC DNA]</scope>
    <source>
        <strain evidence="1 2">RSF1</strain>
    </source>
</reference>
<dbReference type="KEGG" id="vg:26634605"/>
<accession>A0A0K2QRF2</accession>
<dbReference type="EMBL" id="AP014927">
    <property type="protein sequence ID" value="BAS04936.2"/>
    <property type="molecule type" value="Genomic_DNA"/>
</dbReference>
<name>A0A0K2QRF2_9CAUD</name>
<dbReference type="RefSeq" id="YP_009207948.2">
    <property type="nucleotide sequence ID" value="NC_028899.1"/>
</dbReference>
<organism evidence="1 2">
    <name type="scientific">Ralstonia phage RSF1</name>
    <dbReference type="NCBI Taxonomy" id="1689679"/>
    <lineage>
        <taxon>Viruses</taxon>
        <taxon>Duplodnaviria</taxon>
        <taxon>Heunggongvirae</taxon>
        <taxon>Uroviricota</taxon>
        <taxon>Caudoviricetes</taxon>
        <taxon>Chimalliviridae</taxon>
        <taxon>Chiangmaivirus</taxon>
        <taxon>Chiangmaivirus RSF1</taxon>
    </lineage>
</organism>
<dbReference type="GeneID" id="26634605"/>
<protein>
    <submittedName>
        <fullName evidence="1">Uncharacterized protein</fullName>
    </submittedName>
</protein>
<proteinExistence type="predicted"/>
<evidence type="ECO:0000313" key="2">
    <source>
        <dbReference type="Proteomes" id="UP000202583"/>
    </source>
</evidence>
<dbReference type="Proteomes" id="UP000202583">
    <property type="component" value="Segment"/>
</dbReference>
<keyword evidence="2" id="KW-1185">Reference proteome</keyword>
<sequence>MIYREAKVNTFNPALSEEVKQRFLYEFANLCTAAVRVNAGSVVEEEVGSEQAVNYYAMAYLMGWKWRQDILIEVAKGLGWPDPEFVDFVHDMVIRLGIIPYNPNEAQNLADFEVAMKGHISLTKAVRSGLFAFPAARQAYNAWCKALNRKHTPHVEQQLGLVERDRKKD</sequence>